<evidence type="ECO:0000313" key="1">
    <source>
        <dbReference type="EMBL" id="URD68098.1"/>
    </source>
</evidence>
<proteinExistence type="predicted"/>
<dbReference type="Proteomes" id="UP001056819">
    <property type="component" value="Chromosome"/>
</dbReference>
<accession>A0AAE9HUG0</accession>
<dbReference type="RefSeq" id="WP_246327821.1">
    <property type="nucleotide sequence ID" value="NZ_CP097501.1"/>
</dbReference>
<organism evidence="1 2">
    <name type="scientific">Conchiformibius steedae DSM 2580</name>
    <dbReference type="NCBI Taxonomy" id="1121352"/>
    <lineage>
        <taxon>Bacteria</taxon>
        <taxon>Pseudomonadati</taxon>
        <taxon>Pseudomonadota</taxon>
        <taxon>Betaproteobacteria</taxon>
        <taxon>Neisseriales</taxon>
        <taxon>Neisseriaceae</taxon>
        <taxon>Conchiformibius</taxon>
    </lineage>
</organism>
<reference evidence="1" key="1">
    <citation type="submission" date="2022-05" db="EMBL/GenBank/DDBJ databases">
        <title>Alysiella filiformis genome sequencing.</title>
        <authorList>
            <person name="Viehboeck T."/>
        </authorList>
    </citation>
    <scope>NUCLEOTIDE SEQUENCE</scope>
    <source>
        <strain evidence="1">DSM 2580</strain>
    </source>
</reference>
<dbReference type="EMBL" id="CP097501">
    <property type="protein sequence ID" value="URD68098.1"/>
    <property type="molecule type" value="Genomic_DNA"/>
</dbReference>
<evidence type="ECO:0000313" key="2">
    <source>
        <dbReference type="Proteomes" id="UP001056819"/>
    </source>
</evidence>
<sequence>MNLLITRRPLRTRPPRRINISLRLPRRAAVSSRYSGKGYIAGTGAGIVTVNGIPARRKIYLYDCASMRCVRSTWSAADGTYRLSHLDHRRDYLLLARDYKGEYEPVAYDFVRPKVDSG</sequence>
<gene>
    <name evidence="1" type="ORF">LNQ82_02745</name>
</gene>
<name>A0AAE9HUG0_9NEIS</name>
<dbReference type="AlphaFoldDB" id="A0AAE9HUG0"/>
<protein>
    <submittedName>
        <fullName evidence="1">Uncharacterized protein</fullName>
    </submittedName>
</protein>